<dbReference type="OrthoDB" id="1937476at2759"/>
<dbReference type="RefSeq" id="XP_031394222.1">
    <property type="nucleotide sequence ID" value="XM_031538362.1"/>
</dbReference>
<evidence type="ECO:0000256" key="1">
    <source>
        <dbReference type="SAM" id="MobiDB-lite"/>
    </source>
</evidence>
<dbReference type="PANTHER" id="PTHR32108:SF9">
    <property type="entry name" value="REVERSE TRANSCRIPTASE RNASE H-LIKE DOMAIN-CONTAINING PROTEIN"/>
    <property type="match status" value="1"/>
</dbReference>
<feature type="domain" description="G-patch" evidence="2">
    <location>
        <begin position="597"/>
        <end position="643"/>
    </location>
</feature>
<dbReference type="PANTHER" id="PTHR32108">
    <property type="entry name" value="DNA-DIRECTED RNA POLYMERASE SUBUNIT ALPHA"/>
    <property type="match status" value="1"/>
</dbReference>
<dbReference type="SMART" id="SM00443">
    <property type="entry name" value="G_patch"/>
    <property type="match status" value="1"/>
</dbReference>
<accession>A0A6P8DAN6</accession>
<evidence type="ECO:0000259" key="2">
    <source>
        <dbReference type="PROSITE" id="PS50174"/>
    </source>
</evidence>
<dbReference type="Gene3D" id="2.40.70.10">
    <property type="entry name" value="Acid Proteases"/>
    <property type="match status" value="1"/>
</dbReference>
<proteinExistence type="predicted"/>
<reference evidence="4" key="2">
    <citation type="submission" date="2025-08" db="UniProtKB">
        <authorList>
            <consortium name="RefSeq"/>
        </authorList>
    </citation>
    <scope>IDENTIFICATION</scope>
    <source>
        <tissue evidence="4">Leaf</tissue>
    </source>
</reference>
<dbReference type="Proteomes" id="UP000515151">
    <property type="component" value="Chromosome 1"/>
</dbReference>
<organism evidence="3 4">
    <name type="scientific">Punica granatum</name>
    <name type="common">Pomegranate</name>
    <dbReference type="NCBI Taxonomy" id="22663"/>
    <lineage>
        <taxon>Eukaryota</taxon>
        <taxon>Viridiplantae</taxon>
        <taxon>Streptophyta</taxon>
        <taxon>Embryophyta</taxon>
        <taxon>Tracheophyta</taxon>
        <taxon>Spermatophyta</taxon>
        <taxon>Magnoliopsida</taxon>
        <taxon>eudicotyledons</taxon>
        <taxon>Gunneridae</taxon>
        <taxon>Pentapetalae</taxon>
        <taxon>rosids</taxon>
        <taxon>malvids</taxon>
        <taxon>Myrtales</taxon>
        <taxon>Lythraceae</taxon>
        <taxon>Punica</taxon>
    </lineage>
</organism>
<dbReference type="InterPro" id="IPR021109">
    <property type="entry name" value="Peptidase_aspartic_dom_sf"/>
</dbReference>
<name>A0A6P8DAN6_PUNGR</name>
<feature type="region of interest" description="Disordered" evidence="1">
    <location>
        <begin position="200"/>
        <end position="220"/>
    </location>
</feature>
<dbReference type="InterPro" id="IPR000467">
    <property type="entry name" value="G_patch_dom"/>
</dbReference>
<sequence length="690" mass="76280">MAHPFTSPFPPPLAPTAVPLPPAAFLTSNQVLSAPPPASIPAPAAAYTVPPPMVFPTSGAPARTHPQVADLPFYLPPQPHINFSYQAPPPINTTFLEPGTPTHAAQVSSPTHFFPEADAEQERRLKRMEETIGALQANDARPDARYGDCSLFPGMRLPPKFKIPEFKTYGGTTDPRHHLRHYRGKMLQRIDSNRLTFNAVRPPNVQDNPLPDHRPSSGPSINMISICASRRNEDMRDNPLPFVINYTPEEPTVGFAGHMASSAPFVVDIPAREPYTDSKVPWTYEGSIGRVEKQFSVMGVTRSGRVYENSTIIDKGKAPATEVGAVPESSPFPSKKVTEEEAEAFMKVIKASEYKVVEQMAKSPAHISLLALLLGSEPHREALLRVLTAAQVPKETPPDRIEETVGSIFSNTISFSDDELPFEGWSHSRALHIVCKCNNYIIGRVMIDNGSALNVCPVTTLKQMNVDLNQVRPSKTAVRALNGSLREVNGEIDLLIDVGSCSFSITFQVLDISNAFSLLLGRPWIHSAGAIPSSLHQRLKFIVEEKLITVKGEEDYTIYKETAVPYISVGNDENLPFHSFKTISVIRDYGEIRPSRTDRMIGRVLLRNNYVPGTGLGARGKGISRPIEVEEYKHRRGLGFRLSCHEIIEARRGHHLHHLAAHYGRLNRGIPVPPVISFLPRAFAHHWGHP</sequence>
<dbReference type="AlphaFoldDB" id="A0A6P8DAN6"/>
<dbReference type="GO" id="GO:0003676">
    <property type="term" value="F:nucleic acid binding"/>
    <property type="evidence" value="ECO:0007669"/>
    <property type="project" value="InterPro"/>
</dbReference>
<reference evidence="3" key="1">
    <citation type="journal article" date="2020" name="Plant Biotechnol. J.">
        <title>The pomegranate (Punica granatum L.) draft genome dissects genetic divergence between soft- and hard-seeded cultivars.</title>
        <authorList>
            <person name="Luo X."/>
            <person name="Li H."/>
            <person name="Wu Z."/>
            <person name="Yao W."/>
            <person name="Zhao P."/>
            <person name="Cao D."/>
            <person name="Yu H."/>
            <person name="Li K."/>
            <person name="Poudel K."/>
            <person name="Zhao D."/>
            <person name="Zhang F."/>
            <person name="Xia X."/>
            <person name="Chen L."/>
            <person name="Wang Q."/>
            <person name="Jing D."/>
            <person name="Cao S."/>
        </authorList>
    </citation>
    <scope>NUCLEOTIDE SEQUENCE [LARGE SCALE GENOMIC DNA]</scope>
    <source>
        <strain evidence="3">cv. Tunisia</strain>
    </source>
</reference>
<dbReference type="Pfam" id="PF01585">
    <property type="entry name" value="G-patch"/>
    <property type="match status" value="1"/>
</dbReference>
<keyword evidence="3" id="KW-1185">Reference proteome</keyword>
<dbReference type="GeneID" id="116205712"/>
<evidence type="ECO:0000313" key="3">
    <source>
        <dbReference type="Proteomes" id="UP000515151"/>
    </source>
</evidence>
<dbReference type="CDD" id="cd00303">
    <property type="entry name" value="retropepsin_like"/>
    <property type="match status" value="1"/>
</dbReference>
<gene>
    <name evidence="4" type="primary">LOC116205712</name>
</gene>
<dbReference type="PROSITE" id="PS50174">
    <property type="entry name" value="G_PATCH"/>
    <property type="match status" value="1"/>
</dbReference>
<evidence type="ECO:0000313" key="4">
    <source>
        <dbReference type="RefSeq" id="XP_031394222.1"/>
    </source>
</evidence>
<protein>
    <submittedName>
        <fullName evidence="4">Uncharacterized protein LOC116205712</fullName>
    </submittedName>
</protein>